<sequence length="503" mass="58449">MNNYMEPLVKELEELYKGVPISDDPSSPTMRAVLLSKAAKTPQERERIENEYGTRWSLLCRLKYFQRSRQVLLDPFHNLYLGTCKRMMELWRRMVNPTTGKPLLTKDHFTEMQREAELIELPPGFDISKSKIGGHFAFMKGAEWRTWVLALSPILLKNRLPPQHLKILLKFVYANKLLASPSITKNEIEHAHMLLKQFCAECEKLYSCQEITLNMHSHLHLKSQIYDFSFIYSVWNLNFEHYNSLLKSINTNRKNSFETTDMRGFLKLSFADNFVAEKSRWFAGEPDFIKLLTRLAPQLSPPSIDPTINAAKFDLNTFVNYAEKWNNRLEVSGWEQLPPSTYPLDLKPIVPINDTYYDLLLKYYRHMYPYIFKSYQIEDINAPGEMVGDIIQKMPSIKILGQLYRSDEARSKKGINIQALFLETDNNGDPVICAATTYCTGCHCFKPTELFAGRQRQYKTCKTCRNHRSDVGKPIADDLLVTLEEALEMIPSRYDDDEITETN</sequence>
<dbReference type="EMBL" id="JAEPRB010001072">
    <property type="protein sequence ID" value="KAG2208191.1"/>
    <property type="molecule type" value="Genomic_DNA"/>
</dbReference>
<dbReference type="OrthoDB" id="2431110at2759"/>
<reference evidence="1 2" key="1">
    <citation type="submission" date="2020-12" db="EMBL/GenBank/DDBJ databases">
        <title>Metabolic potential, ecology and presence of endohyphal bacteria is reflected in genomic diversity of Mucoromycotina.</title>
        <authorList>
            <person name="Muszewska A."/>
            <person name="Okrasinska A."/>
            <person name="Steczkiewicz K."/>
            <person name="Drgas O."/>
            <person name="Orlowska M."/>
            <person name="Perlinska-Lenart U."/>
            <person name="Aleksandrzak-Piekarczyk T."/>
            <person name="Szatraj K."/>
            <person name="Zielenkiewicz U."/>
            <person name="Pilsyk S."/>
            <person name="Malc E."/>
            <person name="Mieczkowski P."/>
            <person name="Kruszewska J.S."/>
            <person name="Biernat P."/>
            <person name="Pawlowska J."/>
        </authorList>
    </citation>
    <scope>NUCLEOTIDE SEQUENCE [LARGE SCALE GENOMIC DNA]</scope>
    <source>
        <strain evidence="1 2">CBS 142.35</strain>
    </source>
</reference>
<dbReference type="AlphaFoldDB" id="A0A8H7V2X3"/>
<accession>A0A8H7V2X3</accession>
<gene>
    <name evidence="1" type="ORF">INT45_000721</name>
</gene>
<dbReference type="PANTHER" id="PTHR46579">
    <property type="entry name" value="F5/8 TYPE C DOMAIN-CONTAINING PROTEIN-RELATED"/>
    <property type="match status" value="1"/>
</dbReference>
<organism evidence="1 2">
    <name type="scientific">Circinella minor</name>
    <dbReference type="NCBI Taxonomy" id="1195481"/>
    <lineage>
        <taxon>Eukaryota</taxon>
        <taxon>Fungi</taxon>
        <taxon>Fungi incertae sedis</taxon>
        <taxon>Mucoromycota</taxon>
        <taxon>Mucoromycotina</taxon>
        <taxon>Mucoromycetes</taxon>
        <taxon>Mucorales</taxon>
        <taxon>Lichtheimiaceae</taxon>
        <taxon>Circinella</taxon>
    </lineage>
</organism>
<dbReference type="Proteomes" id="UP000646827">
    <property type="component" value="Unassembled WGS sequence"/>
</dbReference>
<dbReference type="PANTHER" id="PTHR46579:SF2">
    <property type="entry name" value="C2H2-TYPE DOMAIN-CONTAINING PROTEIN"/>
    <property type="match status" value="1"/>
</dbReference>
<proteinExistence type="predicted"/>
<comment type="caution">
    <text evidence="1">The sequence shown here is derived from an EMBL/GenBank/DDBJ whole genome shotgun (WGS) entry which is preliminary data.</text>
</comment>
<name>A0A8H7V2X3_9FUNG</name>
<protein>
    <submittedName>
        <fullName evidence="1">Uncharacterized protein</fullName>
    </submittedName>
</protein>
<evidence type="ECO:0000313" key="1">
    <source>
        <dbReference type="EMBL" id="KAG2208191.1"/>
    </source>
</evidence>
<evidence type="ECO:0000313" key="2">
    <source>
        <dbReference type="Proteomes" id="UP000646827"/>
    </source>
</evidence>
<keyword evidence="2" id="KW-1185">Reference proteome</keyword>